<dbReference type="Proteomes" id="UP000035016">
    <property type="component" value="Chromosome Chromosome"/>
</dbReference>
<dbReference type="KEGG" id="sle:sle_45320"/>
<feature type="region of interest" description="Disordered" evidence="1">
    <location>
        <begin position="257"/>
        <end position="285"/>
    </location>
</feature>
<feature type="region of interest" description="Disordered" evidence="1">
    <location>
        <begin position="112"/>
        <end position="165"/>
    </location>
</feature>
<evidence type="ECO:0000313" key="4">
    <source>
        <dbReference type="Proteomes" id="UP000035016"/>
    </source>
</evidence>
<evidence type="ECO:0000256" key="2">
    <source>
        <dbReference type="SAM" id="SignalP"/>
    </source>
</evidence>
<feature type="compositionally biased region" description="Low complexity" evidence="1">
    <location>
        <begin position="112"/>
        <end position="137"/>
    </location>
</feature>
<feature type="signal peptide" evidence="2">
    <location>
        <begin position="1"/>
        <end position="28"/>
    </location>
</feature>
<proteinExistence type="predicted"/>
<feature type="compositionally biased region" description="Low complexity" evidence="1">
    <location>
        <begin position="145"/>
        <end position="163"/>
    </location>
</feature>
<dbReference type="EMBL" id="LN831790">
    <property type="protein sequence ID" value="CQR63990.1"/>
    <property type="molecule type" value="Genomic_DNA"/>
</dbReference>
<protein>
    <submittedName>
        <fullName evidence="3">Secreted Protein</fullName>
    </submittedName>
</protein>
<evidence type="ECO:0000256" key="1">
    <source>
        <dbReference type="SAM" id="MobiDB-lite"/>
    </source>
</evidence>
<accession>A0A0F7VW90</accession>
<keyword evidence="2" id="KW-0732">Signal</keyword>
<dbReference type="AlphaFoldDB" id="A0A0F7VW90"/>
<dbReference type="RefSeq" id="WP_047122017.1">
    <property type="nucleotide sequence ID" value="NZ_AZSD01000359.1"/>
</dbReference>
<name>A0A0F7VW90_STRLW</name>
<evidence type="ECO:0000313" key="3">
    <source>
        <dbReference type="EMBL" id="CQR63990.1"/>
    </source>
</evidence>
<feature type="chain" id="PRO_5002524344" evidence="2">
    <location>
        <begin position="29"/>
        <end position="285"/>
    </location>
</feature>
<organism evidence="3 4">
    <name type="scientific">Streptomyces leeuwenhoekii</name>
    <dbReference type="NCBI Taxonomy" id="1437453"/>
    <lineage>
        <taxon>Bacteria</taxon>
        <taxon>Bacillati</taxon>
        <taxon>Actinomycetota</taxon>
        <taxon>Actinomycetes</taxon>
        <taxon>Kitasatosporales</taxon>
        <taxon>Streptomycetaceae</taxon>
        <taxon>Streptomyces</taxon>
    </lineage>
</organism>
<reference evidence="3 4" key="1">
    <citation type="submission" date="2015-02" db="EMBL/GenBank/DDBJ databases">
        <authorList>
            <person name="Gomez-Escribano P.J."/>
        </authorList>
    </citation>
    <scope>NUCLEOTIDE SEQUENCE [LARGE SCALE GENOMIC DNA]</scope>
    <source>
        <strain evidence="4">C34 (DSM 42122 / NRRL B-24963)</strain>
    </source>
</reference>
<gene>
    <name evidence="3" type="primary">sle_45320</name>
</gene>
<sequence length="285" mass="27278">MRLPARRIAASAFCATLLLAVTGPAATAADGDSVRERTSAASRAPLPDVGALTAQVQSLSGLGGVVAPVSDLLGAVLKADDGRLTKEQAEQFSKAVEDALAKAQATGMPIAPEAAAPGTTTPDTATPGTTAPGVGTPAQPPVALQPPAVAQPNDDAPATTLPAPLAPAPLAPAPLAPAPAAPAAVAPAADESGTASTGLIGAALDALRKSIETLIGASTSAQPEQVSPAAAGVVTDVVNVVAATLFGGGLPAPDLAGLPPLPAAPNGTTPANTPADTPVNAPATP</sequence>